<organism evidence="1 2">
    <name type="scientific">Rasiella rasia</name>
    <dbReference type="NCBI Taxonomy" id="2744027"/>
    <lineage>
        <taxon>Bacteria</taxon>
        <taxon>Pseudomonadati</taxon>
        <taxon>Bacteroidota</taxon>
        <taxon>Flavobacteriia</taxon>
        <taxon>Flavobacteriales</taxon>
        <taxon>Flavobacteriaceae</taxon>
        <taxon>Rasiella</taxon>
    </lineage>
</organism>
<dbReference type="KEGG" id="mgel:G5B37_03095"/>
<evidence type="ECO:0000313" key="2">
    <source>
        <dbReference type="Proteomes" id="UP000505306"/>
    </source>
</evidence>
<name>A0A6G6GQZ9_9FLAO</name>
<dbReference type="AlphaFoldDB" id="A0A6G6GQZ9"/>
<dbReference type="Proteomes" id="UP000505306">
    <property type="component" value="Chromosome"/>
</dbReference>
<dbReference type="InterPro" id="IPR046144">
    <property type="entry name" value="DUF6146"/>
</dbReference>
<proteinExistence type="predicted"/>
<gene>
    <name evidence="1" type="ORF">G5B37_03095</name>
</gene>
<protein>
    <submittedName>
        <fullName evidence="1">Uncharacterized protein</fullName>
    </submittedName>
</protein>
<evidence type="ECO:0000313" key="1">
    <source>
        <dbReference type="EMBL" id="QIE60863.1"/>
    </source>
</evidence>
<accession>A0A6G6GQZ9</accession>
<sequence>MGAQQENSDKEIESVRIANDSLEYEIIITDIGFPRFLNTQPPQDYYEINYLERRNHLFVSEYNRRVLNIRFSRDLYPQRIEYNPSVRYGKEVNYLLFQYFRYFSREYNQNFPGLRN</sequence>
<reference evidence="1 2" key="1">
    <citation type="submission" date="2020-02" db="EMBL/GenBank/DDBJ databases">
        <title>Complete genome sequence of Flavobacteriaceae bacterium.</title>
        <authorList>
            <person name="Kim S.-J."/>
            <person name="Kim Y.-S."/>
            <person name="Kim K.-H."/>
        </authorList>
    </citation>
    <scope>NUCLEOTIDE SEQUENCE [LARGE SCALE GENOMIC DNA]</scope>
    <source>
        <strain evidence="1 2">RR4-40</strain>
    </source>
</reference>
<dbReference type="Pfam" id="PF19643">
    <property type="entry name" value="DUF6146"/>
    <property type="match status" value="1"/>
</dbReference>
<keyword evidence="2" id="KW-1185">Reference proteome</keyword>
<dbReference type="EMBL" id="CP049057">
    <property type="protein sequence ID" value="QIE60863.1"/>
    <property type="molecule type" value="Genomic_DNA"/>
</dbReference>